<dbReference type="InterPro" id="IPR029058">
    <property type="entry name" value="AB_hydrolase_fold"/>
</dbReference>
<name>A0A328DUD3_9ASTE</name>
<dbReference type="PANTHER" id="PTHR23024">
    <property type="entry name" value="ARYLACETAMIDE DEACETYLASE"/>
    <property type="match status" value="1"/>
</dbReference>
<keyword evidence="5" id="KW-1185">Reference proteome</keyword>
<dbReference type="AlphaFoldDB" id="A0A328DUD3"/>
<organism evidence="4 5">
    <name type="scientific">Cuscuta australis</name>
    <dbReference type="NCBI Taxonomy" id="267555"/>
    <lineage>
        <taxon>Eukaryota</taxon>
        <taxon>Viridiplantae</taxon>
        <taxon>Streptophyta</taxon>
        <taxon>Embryophyta</taxon>
        <taxon>Tracheophyta</taxon>
        <taxon>Spermatophyta</taxon>
        <taxon>Magnoliopsida</taxon>
        <taxon>eudicotyledons</taxon>
        <taxon>Gunneridae</taxon>
        <taxon>Pentapetalae</taxon>
        <taxon>asterids</taxon>
        <taxon>lamiids</taxon>
        <taxon>Solanales</taxon>
        <taxon>Convolvulaceae</taxon>
        <taxon>Cuscuteae</taxon>
        <taxon>Cuscuta</taxon>
        <taxon>Cuscuta subgen. Grammica</taxon>
        <taxon>Cuscuta sect. Cleistogrammica</taxon>
    </lineage>
</organism>
<evidence type="ECO:0000256" key="2">
    <source>
        <dbReference type="SAM" id="MobiDB-lite"/>
    </source>
</evidence>
<evidence type="ECO:0000256" key="1">
    <source>
        <dbReference type="ARBA" id="ARBA00010515"/>
    </source>
</evidence>
<evidence type="ECO:0000313" key="5">
    <source>
        <dbReference type="Proteomes" id="UP000249390"/>
    </source>
</evidence>
<dbReference type="InterPro" id="IPR050466">
    <property type="entry name" value="Carboxylest/Gibb_receptor"/>
</dbReference>
<sequence length="197" mass="21802">MSKFDPYQHLNVSLNEDGSSLSRYVRLPSAPPTGDTAVAEESHRMTGRSLSSPSFSTSTPEAGRIHFSVADAMVNESCELLCSATPAIVVTAQYEDVLDAVAWVRDQAAASTNGEKWLNDFGDFSRCYPYGVSNGANVAYNAALLAQERDLRPLNMAGLILNQPLFEGKERTESEMKLATHEKYILFRNKPRVYVRF</sequence>
<dbReference type="EMBL" id="NQVE01000097">
    <property type="protein sequence ID" value="RAL48946.1"/>
    <property type="molecule type" value="Genomic_DNA"/>
</dbReference>
<dbReference type="Pfam" id="PF07859">
    <property type="entry name" value="Abhydrolase_3"/>
    <property type="match status" value="1"/>
</dbReference>
<evidence type="ECO:0000313" key="4">
    <source>
        <dbReference type="EMBL" id="RAL48946.1"/>
    </source>
</evidence>
<reference evidence="4 5" key="1">
    <citation type="submission" date="2018-06" db="EMBL/GenBank/DDBJ databases">
        <title>The Genome of Cuscuta australis (Dodder) Provides Insight into the Evolution of Plant Parasitism.</title>
        <authorList>
            <person name="Liu H."/>
        </authorList>
    </citation>
    <scope>NUCLEOTIDE SEQUENCE [LARGE SCALE GENOMIC DNA]</scope>
    <source>
        <strain evidence="5">cv. Yunnan</strain>
        <tissue evidence="4">Vines</tissue>
    </source>
</reference>
<dbReference type="GO" id="GO:0016787">
    <property type="term" value="F:hydrolase activity"/>
    <property type="evidence" value="ECO:0007669"/>
    <property type="project" value="InterPro"/>
</dbReference>
<proteinExistence type="inferred from homology"/>
<dbReference type="Gene3D" id="3.40.50.1820">
    <property type="entry name" value="alpha/beta hydrolase"/>
    <property type="match status" value="1"/>
</dbReference>
<dbReference type="SUPFAM" id="SSF53474">
    <property type="entry name" value="alpha/beta-Hydrolases"/>
    <property type="match status" value="1"/>
</dbReference>
<gene>
    <name evidence="4" type="ORF">DM860_001266</name>
</gene>
<evidence type="ECO:0000259" key="3">
    <source>
        <dbReference type="Pfam" id="PF07859"/>
    </source>
</evidence>
<dbReference type="Proteomes" id="UP000249390">
    <property type="component" value="Unassembled WGS sequence"/>
</dbReference>
<accession>A0A328DUD3</accession>
<protein>
    <recommendedName>
        <fullName evidence="3">Alpha/beta hydrolase fold-3 domain-containing protein</fullName>
    </recommendedName>
</protein>
<comment type="caution">
    <text evidence="4">The sequence shown here is derived from an EMBL/GenBank/DDBJ whole genome shotgun (WGS) entry which is preliminary data.</text>
</comment>
<dbReference type="InterPro" id="IPR013094">
    <property type="entry name" value="AB_hydrolase_3"/>
</dbReference>
<comment type="similarity">
    <text evidence="1">Belongs to the 'GDXG' lipolytic enzyme family.</text>
</comment>
<feature type="domain" description="Alpha/beta hydrolase fold-3" evidence="3">
    <location>
        <begin position="89"/>
        <end position="195"/>
    </location>
</feature>
<dbReference type="PANTHER" id="PTHR23024:SF212">
    <property type="entry name" value="CARBOXYLESTERASE 9-RELATED"/>
    <property type="match status" value="1"/>
</dbReference>
<feature type="region of interest" description="Disordered" evidence="2">
    <location>
        <begin position="23"/>
        <end position="57"/>
    </location>
</feature>